<keyword evidence="1" id="KW-0233">DNA recombination</keyword>
<dbReference type="CDD" id="cd18809">
    <property type="entry name" value="SF1_C_RecD"/>
    <property type="match status" value="1"/>
</dbReference>
<dbReference type="InterPro" id="IPR003593">
    <property type="entry name" value="AAA+_ATPase"/>
</dbReference>
<evidence type="ECO:0000256" key="1">
    <source>
        <dbReference type="RuleBase" id="RU363044"/>
    </source>
</evidence>
<dbReference type="InterPro" id="IPR027417">
    <property type="entry name" value="P-loop_NTPase"/>
</dbReference>
<evidence type="ECO:0000259" key="2">
    <source>
        <dbReference type="SMART" id="SM00382"/>
    </source>
</evidence>
<evidence type="ECO:0000313" key="4">
    <source>
        <dbReference type="Proteomes" id="UP000536275"/>
    </source>
</evidence>
<dbReference type="GO" id="GO:0043139">
    <property type="term" value="F:5'-3' DNA helicase activity"/>
    <property type="evidence" value="ECO:0007669"/>
    <property type="project" value="UniProtKB-EC"/>
</dbReference>
<keyword evidence="1" id="KW-0378">Hydrolase</keyword>
<reference evidence="3 4" key="1">
    <citation type="submission" date="2020-03" db="EMBL/GenBank/DDBJ databases">
        <title>FDA dAtabase for Regulatory Grade micrObial Sequences (FDA-ARGOS): Supporting development and validation of Infectious Disease Dx tests.</title>
        <authorList>
            <person name="Campos J."/>
            <person name="Goldberg B."/>
            <person name="Tallon L."/>
            <person name="Sadzewicz L."/>
            <person name="Vavikolanu K."/>
            <person name="Mehta A."/>
            <person name="Aluvathingal J."/>
            <person name="Nadendla S."/>
            <person name="Nandy P."/>
            <person name="Geyer C."/>
            <person name="Yan Y."/>
            <person name="Sichtig H."/>
        </authorList>
    </citation>
    <scope>NUCLEOTIDE SEQUENCE [LARGE SCALE GENOMIC DNA]</scope>
    <source>
        <strain evidence="3 4">FDAARGOS_656</strain>
    </source>
</reference>
<proteinExistence type="inferred from homology"/>
<keyword evidence="1 3" id="KW-0347">Helicase</keyword>
<dbReference type="Gene3D" id="3.40.50.300">
    <property type="entry name" value="P-loop containing nucleotide triphosphate hydrolases"/>
    <property type="match status" value="2"/>
</dbReference>
<name>A0A8H6F6W1_CANAX</name>
<dbReference type="PANTHER" id="PTHR47642:SF5">
    <property type="entry name" value="ATP-DEPENDENT DNA HELICASE"/>
    <property type="match status" value="1"/>
</dbReference>
<dbReference type="GO" id="GO:0005524">
    <property type="term" value="F:ATP binding"/>
    <property type="evidence" value="ECO:0007669"/>
    <property type="project" value="UniProtKB-KW"/>
</dbReference>
<dbReference type="GO" id="GO:0006281">
    <property type="term" value="P:DNA repair"/>
    <property type="evidence" value="ECO:0007669"/>
    <property type="project" value="UniProtKB-KW"/>
</dbReference>
<keyword evidence="1" id="KW-0547">Nucleotide-binding</keyword>
<dbReference type="InterPro" id="IPR051055">
    <property type="entry name" value="PIF1_helicase"/>
</dbReference>
<sequence length="452" mass="50636">MTPPVKSQFSLDDFFKKSKYLNPVKAPVKPVFQRQDSVLTSLDDDAGFDDVDVSYDTSVEVVNLRNTVLPTQTKRSADVLEVYQPRKLTKVEPTKEVAPQEICLSPEQQMVVDTVVHAKESIFFTGSAGTGKSVVLKEMVKACKGVYGDNFGVTASTGLAACNIQGQTVHRYLGIGFGRDPVDKLAAKVRKNVMLLRKWQQMRLLIIDEISMIDAGLFDKIEEVARIANSSRLARLPGKERVFVATDRGDPRQHKMLDNLMCEKVLRLKEGAQVMNIVNYSEDIVNGSLGVVLIDESEYTAEEKEYYEGLSNERKEWVQNATNVAVRGTGVECFPVVNFKTRGSDVVALVDKQDFKMEKASKKVTDQLDDLNVLAREQLPLLLAWAMSIHKSQGQTLDRVRVDLGRSFADGQAYVALSRATSKDRLELRHFRPDKVTTSNAVRMFYQSLEQV</sequence>
<protein>
    <recommendedName>
        <fullName evidence="1">ATP-dependent DNA helicase</fullName>
        <ecNumber evidence="1">5.6.2.3</ecNumber>
    </recommendedName>
</protein>
<keyword evidence="1" id="KW-0227">DNA damage</keyword>
<dbReference type="PANTHER" id="PTHR47642">
    <property type="entry name" value="ATP-DEPENDENT DNA HELICASE"/>
    <property type="match status" value="1"/>
</dbReference>
<dbReference type="SUPFAM" id="SSF52540">
    <property type="entry name" value="P-loop containing nucleoside triphosphate hydrolases"/>
    <property type="match status" value="2"/>
</dbReference>
<dbReference type="FunFam" id="3.40.50.300:FF:004475">
    <property type="entry name" value="ATP-dependent DNA helicase RRM3"/>
    <property type="match status" value="1"/>
</dbReference>
<dbReference type="GO" id="GO:0016787">
    <property type="term" value="F:hydrolase activity"/>
    <property type="evidence" value="ECO:0007669"/>
    <property type="project" value="UniProtKB-KW"/>
</dbReference>
<dbReference type="Pfam" id="PF05970">
    <property type="entry name" value="PIF1"/>
    <property type="match status" value="1"/>
</dbReference>
<dbReference type="GO" id="GO:0006310">
    <property type="term" value="P:DNA recombination"/>
    <property type="evidence" value="ECO:0007669"/>
    <property type="project" value="UniProtKB-KW"/>
</dbReference>
<comment type="cofactor">
    <cofactor evidence="1">
        <name>Mg(2+)</name>
        <dbReference type="ChEBI" id="CHEBI:18420"/>
    </cofactor>
</comment>
<evidence type="ECO:0000313" key="3">
    <source>
        <dbReference type="EMBL" id="KAF6071832.1"/>
    </source>
</evidence>
<dbReference type="EC" id="5.6.2.3" evidence="1"/>
<dbReference type="AlphaFoldDB" id="A0A8H6F6W1"/>
<comment type="caution">
    <text evidence="3">The sequence shown here is derived from an EMBL/GenBank/DDBJ whole genome shotgun (WGS) entry which is preliminary data.</text>
</comment>
<accession>A0A8H6F6W1</accession>
<feature type="domain" description="AAA+ ATPase" evidence="2">
    <location>
        <begin position="118"/>
        <end position="270"/>
    </location>
</feature>
<dbReference type="EMBL" id="JABWAD010000010">
    <property type="protein sequence ID" value="KAF6071832.1"/>
    <property type="molecule type" value="Genomic_DNA"/>
</dbReference>
<dbReference type="Proteomes" id="UP000536275">
    <property type="component" value="Unassembled WGS sequence"/>
</dbReference>
<comment type="similarity">
    <text evidence="1">Belongs to the helicase family.</text>
</comment>
<dbReference type="SMART" id="SM00382">
    <property type="entry name" value="AAA"/>
    <property type="match status" value="1"/>
</dbReference>
<keyword evidence="1" id="KW-0234">DNA repair</keyword>
<organism evidence="3 4">
    <name type="scientific">Candida albicans</name>
    <name type="common">Yeast</name>
    <dbReference type="NCBI Taxonomy" id="5476"/>
    <lineage>
        <taxon>Eukaryota</taxon>
        <taxon>Fungi</taxon>
        <taxon>Dikarya</taxon>
        <taxon>Ascomycota</taxon>
        <taxon>Saccharomycotina</taxon>
        <taxon>Pichiomycetes</taxon>
        <taxon>Debaryomycetaceae</taxon>
        <taxon>Candida/Lodderomyces clade</taxon>
        <taxon>Candida</taxon>
    </lineage>
</organism>
<dbReference type="InterPro" id="IPR010285">
    <property type="entry name" value="DNA_helicase_pif1-like_DEAD"/>
</dbReference>
<gene>
    <name evidence="3" type="ORF">FOB64_000792</name>
</gene>
<comment type="catalytic activity">
    <reaction evidence="1">
        <text>ATP + H2O = ADP + phosphate + H(+)</text>
        <dbReference type="Rhea" id="RHEA:13065"/>
        <dbReference type="ChEBI" id="CHEBI:15377"/>
        <dbReference type="ChEBI" id="CHEBI:15378"/>
        <dbReference type="ChEBI" id="CHEBI:30616"/>
        <dbReference type="ChEBI" id="CHEBI:43474"/>
        <dbReference type="ChEBI" id="CHEBI:456216"/>
        <dbReference type="EC" id="5.6.2.3"/>
    </reaction>
</comment>
<keyword evidence="1" id="KW-0067">ATP-binding</keyword>
<dbReference type="GO" id="GO:0000723">
    <property type="term" value="P:telomere maintenance"/>
    <property type="evidence" value="ECO:0007669"/>
    <property type="project" value="InterPro"/>
</dbReference>